<dbReference type="Proteomes" id="UP000193642">
    <property type="component" value="Unassembled WGS sequence"/>
</dbReference>
<comment type="caution">
    <text evidence="4">The sequence shown here is derived from an EMBL/GenBank/DDBJ whole genome shotgun (WGS) entry which is preliminary data.</text>
</comment>
<dbReference type="InterPro" id="IPR046347">
    <property type="entry name" value="bZIP_sf"/>
</dbReference>
<evidence type="ECO:0000256" key="1">
    <source>
        <dbReference type="ARBA" id="ARBA00004123"/>
    </source>
</evidence>
<accession>A0A1Y2BYH5</accession>
<dbReference type="AlphaFoldDB" id="A0A1Y2BYH5"/>
<evidence type="ECO:0000256" key="2">
    <source>
        <dbReference type="ARBA" id="ARBA00023242"/>
    </source>
</evidence>
<comment type="subcellular location">
    <subcellularLocation>
        <location evidence="1">Nucleus</location>
    </subcellularLocation>
</comment>
<keyword evidence="2" id="KW-0539">Nucleus</keyword>
<dbReference type="GO" id="GO:0001228">
    <property type="term" value="F:DNA-binding transcription activator activity, RNA polymerase II-specific"/>
    <property type="evidence" value="ECO:0007669"/>
    <property type="project" value="TreeGrafter"/>
</dbReference>
<dbReference type="PANTHER" id="PTHR40621">
    <property type="entry name" value="TRANSCRIPTION FACTOR KAPC-RELATED"/>
    <property type="match status" value="1"/>
</dbReference>
<dbReference type="InterPro" id="IPR050936">
    <property type="entry name" value="AP-1-like"/>
</dbReference>
<reference evidence="4 5" key="1">
    <citation type="submission" date="2016-07" db="EMBL/GenBank/DDBJ databases">
        <title>Pervasive Adenine N6-methylation of Active Genes in Fungi.</title>
        <authorList>
            <consortium name="DOE Joint Genome Institute"/>
            <person name="Mondo S.J."/>
            <person name="Dannebaum R.O."/>
            <person name="Kuo R.C."/>
            <person name="Labutti K."/>
            <person name="Haridas S."/>
            <person name="Kuo A."/>
            <person name="Salamov A."/>
            <person name="Ahrendt S.R."/>
            <person name="Lipzen A."/>
            <person name="Sullivan W."/>
            <person name="Andreopoulos W.B."/>
            <person name="Clum A."/>
            <person name="Lindquist E."/>
            <person name="Daum C."/>
            <person name="Ramamoorthy G.K."/>
            <person name="Gryganskyi A."/>
            <person name="Culley D."/>
            <person name="Magnuson J.K."/>
            <person name="James T.Y."/>
            <person name="O'Malley M.A."/>
            <person name="Stajich J.E."/>
            <person name="Spatafora J.W."/>
            <person name="Visel A."/>
            <person name="Grigoriev I.V."/>
        </authorList>
    </citation>
    <scope>NUCLEOTIDE SEQUENCE [LARGE SCALE GENOMIC DNA]</scope>
    <source>
        <strain evidence="4 5">JEL800</strain>
    </source>
</reference>
<dbReference type="CDD" id="cd14688">
    <property type="entry name" value="bZIP_YAP"/>
    <property type="match status" value="1"/>
</dbReference>
<name>A0A1Y2BYH5_9FUNG</name>
<dbReference type="Gene3D" id="1.20.5.170">
    <property type="match status" value="1"/>
</dbReference>
<feature type="compositionally biased region" description="Basic and acidic residues" evidence="3">
    <location>
        <begin position="21"/>
        <end position="31"/>
    </location>
</feature>
<organism evidence="4 5">
    <name type="scientific">Rhizoclosmatium globosum</name>
    <dbReference type="NCBI Taxonomy" id="329046"/>
    <lineage>
        <taxon>Eukaryota</taxon>
        <taxon>Fungi</taxon>
        <taxon>Fungi incertae sedis</taxon>
        <taxon>Chytridiomycota</taxon>
        <taxon>Chytridiomycota incertae sedis</taxon>
        <taxon>Chytridiomycetes</taxon>
        <taxon>Chytridiales</taxon>
        <taxon>Chytriomycetaceae</taxon>
        <taxon>Rhizoclosmatium</taxon>
    </lineage>
</organism>
<protein>
    <recommendedName>
        <fullName evidence="6">BZIP domain-containing protein</fullName>
    </recommendedName>
</protein>
<gene>
    <name evidence="4" type="ORF">BCR33DRAFT_719642</name>
</gene>
<dbReference type="GO" id="GO:0000976">
    <property type="term" value="F:transcription cis-regulatory region binding"/>
    <property type="evidence" value="ECO:0007669"/>
    <property type="project" value="InterPro"/>
</dbReference>
<evidence type="ECO:0008006" key="6">
    <source>
        <dbReference type="Google" id="ProtNLM"/>
    </source>
</evidence>
<dbReference type="PANTHER" id="PTHR40621:SF6">
    <property type="entry name" value="AP-1-LIKE TRANSCRIPTION FACTOR YAP1-RELATED"/>
    <property type="match status" value="1"/>
</dbReference>
<dbReference type="SUPFAM" id="SSF57959">
    <property type="entry name" value="Leucine zipper domain"/>
    <property type="match status" value="1"/>
</dbReference>
<evidence type="ECO:0000256" key="3">
    <source>
        <dbReference type="SAM" id="MobiDB-lite"/>
    </source>
</evidence>
<proteinExistence type="predicted"/>
<evidence type="ECO:0000313" key="5">
    <source>
        <dbReference type="Proteomes" id="UP000193642"/>
    </source>
</evidence>
<feature type="compositionally biased region" description="Basic and acidic residues" evidence="3">
    <location>
        <begin position="45"/>
        <end position="60"/>
    </location>
</feature>
<dbReference type="EMBL" id="MCGO01000037">
    <property type="protein sequence ID" value="ORY39818.1"/>
    <property type="molecule type" value="Genomic_DNA"/>
</dbReference>
<sequence length="383" mass="42977">MDSTSPSPPASADPSSSQPKLENRGRKKLPESDPNATRRSLQLREAQRVHREKKQQHLKDLEDTVATLREENKEVQALKEQVKALQFELNLVKGSSICVVCSTTLKGVSPTEHVKVKVDDGGRDVSRSGSEAAFGGGGGAGVSGFASSVSPESDLLDFQMTELDTFLSSVVPKMLTSEELYGPLEVDAGRLMMRTIPSLKGSSDPDRMFDLLVEHSRASDFTTAKRIKLKLIRTGSRMMQQTSADDRPALFELIAIMQERNLNHFRYITTFWGTMLPVVPPFIIDPNKKIHRLMLAFQPRFLQIPSLSNSLNDVNDFCFTWVHATEFHEPSSFFRIHICMAKLVLLCSVKDRAAFFSLVYEMRTEAKDEMEDLLLKMEATTLY</sequence>
<feature type="compositionally biased region" description="Pro residues" evidence="3">
    <location>
        <begin position="1"/>
        <end position="11"/>
    </location>
</feature>
<evidence type="ECO:0000313" key="4">
    <source>
        <dbReference type="EMBL" id="ORY39818.1"/>
    </source>
</evidence>
<keyword evidence="5" id="KW-1185">Reference proteome</keyword>
<dbReference type="GO" id="GO:0090575">
    <property type="term" value="C:RNA polymerase II transcription regulator complex"/>
    <property type="evidence" value="ECO:0007669"/>
    <property type="project" value="TreeGrafter"/>
</dbReference>
<dbReference type="OrthoDB" id="2593073at2759"/>
<feature type="region of interest" description="Disordered" evidence="3">
    <location>
        <begin position="1"/>
        <end position="60"/>
    </location>
</feature>